<reference evidence="3 4" key="1">
    <citation type="submission" date="2016-09" db="EMBL/GenBank/DDBJ databases">
        <title>Extensive genetic diversity and differential bi-allelic expression allows diatom success in the polar Southern Ocean.</title>
        <authorList>
            <consortium name="DOE Joint Genome Institute"/>
            <person name="Mock T."/>
            <person name="Otillar R.P."/>
            <person name="Strauss J."/>
            <person name="Dupont C."/>
            <person name="Frickenhaus S."/>
            <person name="Maumus F."/>
            <person name="Mcmullan M."/>
            <person name="Sanges R."/>
            <person name="Schmutz J."/>
            <person name="Toseland A."/>
            <person name="Valas R."/>
            <person name="Veluchamy A."/>
            <person name="Ward B.J."/>
            <person name="Allen A."/>
            <person name="Barry K."/>
            <person name="Falciatore A."/>
            <person name="Ferrante M."/>
            <person name="Fortunato A.E."/>
            <person name="Gloeckner G."/>
            <person name="Gruber A."/>
            <person name="Hipkin R."/>
            <person name="Janech M."/>
            <person name="Kroth P."/>
            <person name="Leese F."/>
            <person name="Lindquist E."/>
            <person name="Lyon B.R."/>
            <person name="Martin J."/>
            <person name="Mayer C."/>
            <person name="Parker M."/>
            <person name="Quesneville H."/>
            <person name="Raymond J."/>
            <person name="Uhlig C."/>
            <person name="Valentin K.U."/>
            <person name="Worden A.Z."/>
            <person name="Armbrust E.V."/>
            <person name="Bowler C."/>
            <person name="Green B."/>
            <person name="Moulton V."/>
            <person name="Van Oosterhout C."/>
            <person name="Grigoriev I."/>
        </authorList>
    </citation>
    <scope>NUCLEOTIDE SEQUENCE [LARGE SCALE GENOMIC DNA]</scope>
    <source>
        <strain evidence="3 4">CCMP1102</strain>
    </source>
</reference>
<evidence type="ECO:0000256" key="2">
    <source>
        <dbReference type="SAM" id="MobiDB-lite"/>
    </source>
</evidence>
<feature type="compositionally biased region" description="Polar residues" evidence="2">
    <location>
        <begin position="83"/>
        <end position="92"/>
    </location>
</feature>
<gene>
    <name evidence="3" type="ORF">FRACYDRAFT_247230</name>
</gene>
<keyword evidence="1" id="KW-0175">Coiled coil</keyword>
<proteinExistence type="predicted"/>
<feature type="region of interest" description="Disordered" evidence="2">
    <location>
        <begin position="1"/>
        <end position="155"/>
    </location>
</feature>
<accession>A0A1E7EWV7</accession>
<evidence type="ECO:0000256" key="1">
    <source>
        <dbReference type="SAM" id="Coils"/>
    </source>
</evidence>
<dbReference type="AlphaFoldDB" id="A0A1E7EWV7"/>
<organism evidence="3 4">
    <name type="scientific">Fragilariopsis cylindrus CCMP1102</name>
    <dbReference type="NCBI Taxonomy" id="635003"/>
    <lineage>
        <taxon>Eukaryota</taxon>
        <taxon>Sar</taxon>
        <taxon>Stramenopiles</taxon>
        <taxon>Ochrophyta</taxon>
        <taxon>Bacillariophyta</taxon>
        <taxon>Bacillariophyceae</taxon>
        <taxon>Bacillariophycidae</taxon>
        <taxon>Bacillariales</taxon>
        <taxon>Bacillariaceae</taxon>
        <taxon>Fragilariopsis</taxon>
    </lineage>
</organism>
<keyword evidence="4" id="KW-1185">Reference proteome</keyword>
<dbReference type="KEGG" id="fcy:FRACYDRAFT_247230"/>
<sequence>MSSPVKKPVAASKKAVTPQQKLSVKRNKTRGKFRKNKLEPRLRDIENEVDPVEKQSTMLKLSTMGGVMTRSSEARATDKTALVPTTTATNSPEAGERKEYHSPTWTSTSSSKRDFSSLSGIVASVKPTSKRKHDDPGPDPGGRHNVSNKRRKTAAASSHCVSFGLECEPNERTDDGKPYHKKGLIKQNRDNSVSSQMFLEVQATSNQKSQQIGELQLKVEELEYRLKFRNNNPNPTTKKLQGRHDELLTSYQRNKKKNERLQAQLEGVKFVSDQYFRALKKKNQSLCRYPRKEIYLNLSPHRYFPDLDLELLRAQNTWLDNEIQHSFAFFPASILFTQRRTLASIARRRGEKALAEQQH</sequence>
<feature type="coiled-coil region" evidence="1">
    <location>
        <begin position="205"/>
        <end position="264"/>
    </location>
</feature>
<evidence type="ECO:0000313" key="3">
    <source>
        <dbReference type="EMBL" id="OEU10294.1"/>
    </source>
</evidence>
<name>A0A1E7EWV7_9STRA</name>
<evidence type="ECO:0000313" key="4">
    <source>
        <dbReference type="Proteomes" id="UP000095751"/>
    </source>
</evidence>
<feature type="compositionally biased region" description="Basic residues" evidence="2">
    <location>
        <begin position="23"/>
        <end position="35"/>
    </location>
</feature>
<feature type="compositionally biased region" description="Low complexity" evidence="2">
    <location>
        <begin position="1"/>
        <end position="18"/>
    </location>
</feature>
<dbReference type="EMBL" id="KV784372">
    <property type="protein sequence ID" value="OEU10294.1"/>
    <property type="molecule type" value="Genomic_DNA"/>
</dbReference>
<dbReference type="InParanoid" id="A0A1E7EWV7"/>
<dbReference type="Proteomes" id="UP000095751">
    <property type="component" value="Unassembled WGS sequence"/>
</dbReference>
<feature type="compositionally biased region" description="Basic and acidic residues" evidence="2">
    <location>
        <begin position="36"/>
        <end position="46"/>
    </location>
</feature>
<protein>
    <submittedName>
        <fullName evidence="3">Uncharacterized protein</fullName>
    </submittedName>
</protein>